<dbReference type="RefSeq" id="WP_284362337.1">
    <property type="nucleotide sequence ID" value="NZ_BSNI01000002.1"/>
</dbReference>
<protein>
    <recommendedName>
        <fullName evidence="3">DUF3052 domain-containing protein</fullName>
    </recommendedName>
</protein>
<organism evidence="1 2">
    <name type="scientific">Maritalea porphyrae</name>
    <dbReference type="NCBI Taxonomy" id="880732"/>
    <lineage>
        <taxon>Bacteria</taxon>
        <taxon>Pseudomonadati</taxon>
        <taxon>Pseudomonadota</taxon>
        <taxon>Alphaproteobacteria</taxon>
        <taxon>Hyphomicrobiales</taxon>
        <taxon>Devosiaceae</taxon>
        <taxon>Maritalea</taxon>
    </lineage>
</organism>
<sequence length="161" mass="17770">MAAQHGYSGTPLPKKLGLKDGQRVLFVELPKTQAALLECCEYRDHSVSEWSGLATQEAGFDVIHGFTKSHQELKDHLERLQSLIVPEGMIWISWPKKAAKIETDVTEDVVRAEALALDLVDVKVCAVDAVWSGLKLVIRKEKRHRYGLNLGAPADGTTDPA</sequence>
<gene>
    <name evidence="1" type="ORF">GCM10007879_09080</name>
</gene>
<comment type="caution">
    <text evidence="1">The sequence shown here is derived from an EMBL/GenBank/DDBJ whole genome shotgun (WGS) entry which is preliminary data.</text>
</comment>
<name>A0ABQ5UP71_9HYPH</name>
<dbReference type="Proteomes" id="UP001161405">
    <property type="component" value="Unassembled WGS sequence"/>
</dbReference>
<evidence type="ECO:0000313" key="2">
    <source>
        <dbReference type="Proteomes" id="UP001161405"/>
    </source>
</evidence>
<reference evidence="1" key="2">
    <citation type="submission" date="2023-01" db="EMBL/GenBank/DDBJ databases">
        <title>Draft genome sequence of Maritalea porphyrae strain NBRC 107169.</title>
        <authorList>
            <person name="Sun Q."/>
            <person name="Mori K."/>
        </authorList>
    </citation>
    <scope>NUCLEOTIDE SEQUENCE</scope>
    <source>
        <strain evidence="1">NBRC 107169</strain>
    </source>
</reference>
<proteinExistence type="predicted"/>
<keyword evidence="2" id="KW-1185">Reference proteome</keyword>
<evidence type="ECO:0000313" key="1">
    <source>
        <dbReference type="EMBL" id="GLQ16659.1"/>
    </source>
</evidence>
<reference evidence="1" key="1">
    <citation type="journal article" date="2014" name="Int. J. Syst. Evol. Microbiol.">
        <title>Complete genome of a new Firmicutes species belonging to the dominant human colonic microbiota ('Ruminococcus bicirculans') reveals two chromosomes and a selective capacity to utilize plant glucans.</title>
        <authorList>
            <consortium name="NISC Comparative Sequencing Program"/>
            <person name="Wegmann U."/>
            <person name="Louis P."/>
            <person name="Goesmann A."/>
            <person name="Henrissat B."/>
            <person name="Duncan S.H."/>
            <person name="Flint H.J."/>
        </authorList>
    </citation>
    <scope>NUCLEOTIDE SEQUENCE</scope>
    <source>
        <strain evidence="1">NBRC 107169</strain>
    </source>
</reference>
<evidence type="ECO:0008006" key="3">
    <source>
        <dbReference type="Google" id="ProtNLM"/>
    </source>
</evidence>
<dbReference type="EMBL" id="BSNI01000002">
    <property type="protein sequence ID" value="GLQ16659.1"/>
    <property type="molecule type" value="Genomic_DNA"/>
</dbReference>
<accession>A0ABQ5UP71</accession>